<feature type="transmembrane region" description="Helical" evidence="8">
    <location>
        <begin position="431"/>
        <end position="451"/>
    </location>
</feature>
<evidence type="ECO:0000256" key="8">
    <source>
        <dbReference type="SAM" id="Phobius"/>
    </source>
</evidence>
<reference evidence="9" key="1">
    <citation type="submission" date="2016-10" db="EMBL/GenBank/DDBJ databases">
        <title>Sequence of Gallionella enrichment culture.</title>
        <authorList>
            <person name="Poehlein A."/>
            <person name="Muehling M."/>
            <person name="Daniel R."/>
        </authorList>
    </citation>
    <scope>NUCLEOTIDE SEQUENCE</scope>
</reference>
<dbReference type="AlphaFoldDB" id="A0A1J5S1K5"/>
<evidence type="ECO:0000313" key="9">
    <source>
        <dbReference type="EMBL" id="OIQ95651.1"/>
    </source>
</evidence>
<dbReference type="FunFam" id="3.30.70.1430:FF:000001">
    <property type="entry name" value="Efflux pump membrane transporter"/>
    <property type="match status" value="1"/>
</dbReference>
<evidence type="ECO:0000256" key="5">
    <source>
        <dbReference type="ARBA" id="ARBA00022692"/>
    </source>
</evidence>
<keyword evidence="4" id="KW-0997">Cell inner membrane</keyword>
<dbReference type="Gene3D" id="3.30.2090.10">
    <property type="entry name" value="Multidrug efflux transporter AcrB TolC docking domain, DN and DC subdomains"/>
    <property type="match status" value="2"/>
</dbReference>
<proteinExistence type="predicted"/>
<dbReference type="Gene3D" id="3.30.70.1430">
    <property type="entry name" value="Multidrug efflux transporter AcrB pore domain"/>
    <property type="match status" value="2"/>
</dbReference>
<keyword evidence="5 8" id="KW-0812">Transmembrane</keyword>
<dbReference type="InterPro" id="IPR027463">
    <property type="entry name" value="AcrB_DN_DC_subdom"/>
</dbReference>
<dbReference type="InterPro" id="IPR001036">
    <property type="entry name" value="Acrflvin-R"/>
</dbReference>
<protein>
    <submittedName>
        <fullName evidence="9">Multidrug resistance protein MdtB</fullName>
    </submittedName>
</protein>
<feature type="transmembrane region" description="Helical" evidence="8">
    <location>
        <begin position="859"/>
        <end position="876"/>
    </location>
</feature>
<dbReference type="SUPFAM" id="SSF82693">
    <property type="entry name" value="Multidrug efflux transporter AcrB pore domain, PN1, PN2, PC1 and PC2 subdomains"/>
    <property type="match status" value="3"/>
</dbReference>
<dbReference type="EMBL" id="MLJW01000162">
    <property type="protein sequence ID" value="OIQ95651.1"/>
    <property type="molecule type" value="Genomic_DNA"/>
</dbReference>
<gene>
    <name evidence="9" type="primary">mdtB_8</name>
    <name evidence="9" type="ORF">GALL_223270</name>
</gene>
<dbReference type="FunFam" id="1.20.1640.10:FF:000001">
    <property type="entry name" value="Efflux pump membrane transporter"/>
    <property type="match status" value="1"/>
</dbReference>
<keyword evidence="3" id="KW-1003">Cell membrane</keyword>
<evidence type="ECO:0000256" key="2">
    <source>
        <dbReference type="ARBA" id="ARBA00022448"/>
    </source>
</evidence>
<name>A0A1J5S1K5_9ZZZZ</name>
<dbReference type="GO" id="GO:0042910">
    <property type="term" value="F:xenobiotic transmembrane transporter activity"/>
    <property type="evidence" value="ECO:0007669"/>
    <property type="project" value="TreeGrafter"/>
</dbReference>
<evidence type="ECO:0000256" key="1">
    <source>
        <dbReference type="ARBA" id="ARBA00004651"/>
    </source>
</evidence>
<dbReference type="Gene3D" id="3.30.70.1440">
    <property type="entry name" value="Multidrug efflux transporter AcrB pore domain"/>
    <property type="match status" value="1"/>
</dbReference>
<feature type="transmembrane region" description="Helical" evidence="8">
    <location>
        <begin position="528"/>
        <end position="548"/>
    </location>
</feature>
<keyword evidence="7 8" id="KW-0472">Membrane</keyword>
<evidence type="ECO:0000256" key="4">
    <source>
        <dbReference type="ARBA" id="ARBA00022519"/>
    </source>
</evidence>
<feature type="transmembrane region" description="Helical" evidence="8">
    <location>
        <begin position="987"/>
        <end position="1012"/>
    </location>
</feature>
<feature type="transmembrane region" description="Helical" evidence="8">
    <location>
        <begin position="463"/>
        <end position="481"/>
    </location>
</feature>
<dbReference type="SUPFAM" id="SSF82866">
    <property type="entry name" value="Multidrug efflux transporter AcrB transmembrane domain"/>
    <property type="match status" value="2"/>
</dbReference>
<dbReference type="PANTHER" id="PTHR32063:SF78">
    <property type="entry name" value="ACRB_ACRD_ACRF FAMILY PROTEIN"/>
    <property type="match status" value="1"/>
</dbReference>
<sequence length="1041" mass="112590">MNVSEIFIRRPIATSLLMAGVVLLGLLGYFMLPISALPSVDFPTIQVTTQLPGASPEVIASSITTPLEQQFGQISGLTSMNSISSFGVSTITLQFSLERSIDSASQDVQAAINVANGVLPQNLPNPPVYNKVNPADTAILTLAVTSDSLPIAKVNDYADTLLAQKLSEVTGVGLVTIEGNQKPAVRVQINPAAIAAQGISLEDVRTALTQANVDAPKGSFDGPHQAYAINANDQIFSADQYRDLIIAYRNGSPVRLSDVGRVVDSVENTKLAGWYGDKPAIILDVQRQPGANIIQTVDRIKRLLPTLLTAIPPSIKVTVLTDRTQTIRASVADVQFTLALTVILVVLVIFLFLRKLWATVIPSIALPLAIIGTFGVMYLAGFSLDNLSLMALTIATGFVVDDAIVMIENIVRFIEMGDKPFDAALKGAKQIGFTVISLTVSLIAVFIPLLFMTGVVGRLFREFAITLSVAIVVSAFVSLTLTPMMCSRLLKPESEEHHGKFYHRTERFFSDMLALYERGLRWVLRHQLGTLLVAIATLAGTLALYVVIPKGLLPQQDTGLIIGVTDAAQNISFKAMTERQRAVVDRVLKDPDVASVTSFVGTGTINATPNTGRIMINLKPRDERKDSATDIISRLRQSVADIQGIELYMQAVQDLQIDSRVSRTQYQYTLQDANAAELAEWAPKLVSKLRTLPELNDVASDQQNNGYQIDIDVDRDKASRLNVLPADIDNTLYDAFGQRQVSTIFTQLNQYRVILEVDPSFQKGPDALSKIYVKSSTGQLVPLSAVATIRPTTAPLVITHQGQFPAATISFNLRRGYFLSDAVAAITAAKDEIGLPDTVQTTFSGSAAEFESSLASEPYLILAAVVVVYIVLGVLYESYIHPITILSTLPSAGVGALLALIACRTDFSMVALIGIVLLIGIVKKNAIMMIDFALEAEREQGLPPEQSIYQACLLRFRPIMMTTMAALLGALPLALETGTGSELRRPLGITMIGGLLLSQVLTLYTTPVIYLYMDRLSRWVRGVRPAPAPAAALPAGSDRAQ</sequence>
<feature type="transmembrane region" description="Helical" evidence="8">
    <location>
        <begin position="907"/>
        <end position="922"/>
    </location>
</feature>
<comment type="caution">
    <text evidence="9">The sequence shown here is derived from an EMBL/GenBank/DDBJ whole genome shotgun (WGS) entry which is preliminary data.</text>
</comment>
<dbReference type="Pfam" id="PF00873">
    <property type="entry name" value="ACR_tran"/>
    <property type="match status" value="1"/>
</dbReference>
<dbReference type="PRINTS" id="PR00702">
    <property type="entry name" value="ACRIFLAVINRP"/>
</dbReference>
<evidence type="ECO:0000256" key="3">
    <source>
        <dbReference type="ARBA" id="ARBA00022475"/>
    </source>
</evidence>
<dbReference type="Gene3D" id="1.20.1640.10">
    <property type="entry name" value="Multidrug efflux transporter AcrB transmembrane domain"/>
    <property type="match status" value="2"/>
</dbReference>
<dbReference type="PANTHER" id="PTHR32063">
    <property type="match status" value="1"/>
</dbReference>
<keyword evidence="6 8" id="KW-1133">Transmembrane helix</keyword>
<evidence type="ECO:0000256" key="7">
    <source>
        <dbReference type="ARBA" id="ARBA00023136"/>
    </source>
</evidence>
<organism evidence="9">
    <name type="scientific">mine drainage metagenome</name>
    <dbReference type="NCBI Taxonomy" id="410659"/>
    <lineage>
        <taxon>unclassified sequences</taxon>
        <taxon>metagenomes</taxon>
        <taxon>ecological metagenomes</taxon>
    </lineage>
</organism>
<feature type="transmembrane region" description="Helical" evidence="8">
    <location>
        <begin position="360"/>
        <end position="381"/>
    </location>
</feature>
<feature type="transmembrane region" description="Helical" evidence="8">
    <location>
        <begin position="956"/>
        <end position="975"/>
    </location>
</feature>
<feature type="transmembrane region" description="Helical" evidence="8">
    <location>
        <begin position="334"/>
        <end position="353"/>
    </location>
</feature>
<accession>A0A1J5S1K5</accession>
<keyword evidence="2" id="KW-0813">Transport</keyword>
<dbReference type="SUPFAM" id="SSF82714">
    <property type="entry name" value="Multidrug efflux transporter AcrB TolC docking domain, DN and DC subdomains"/>
    <property type="match status" value="2"/>
</dbReference>
<feature type="transmembrane region" description="Helical" evidence="8">
    <location>
        <begin position="12"/>
        <end position="32"/>
    </location>
</feature>
<dbReference type="Gene3D" id="3.30.70.1320">
    <property type="entry name" value="Multidrug efflux transporter AcrB pore domain like"/>
    <property type="match status" value="1"/>
</dbReference>
<evidence type="ECO:0000256" key="6">
    <source>
        <dbReference type="ARBA" id="ARBA00022989"/>
    </source>
</evidence>
<dbReference type="NCBIfam" id="NF033617">
    <property type="entry name" value="RND_permease_2"/>
    <property type="match status" value="1"/>
</dbReference>
<dbReference type="GO" id="GO:0005886">
    <property type="term" value="C:plasma membrane"/>
    <property type="evidence" value="ECO:0007669"/>
    <property type="project" value="UniProtKB-SubCell"/>
</dbReference>
<comment type="subcellular location">
    <subcellularLocation>
        <location evidence="1">Cell membrane</location>
        <topology evidence="1">Multi-pass membrane protein</topology>
    </subcellularLocation>
</comment>